<organism evidence="4 5">
    <name type="scientific">Agromyces tardus</name>
    <dbReference type="NCBI Taxonomy" id="2583849"/>
    <lineage>
        <taxon>Bacteria</taxon>
        <taxon>Bacillati</taxon>
        <taxon>Actinomycetota</taxon>
        <taxon>Actinomycetes</taxon>
        <taxon>Micrococcales</taxon>
        <taxon>Microbacteriaceae</taxon>
        <taxon>Agromyces</taxon>
    </lineage>
</organism>
<protein>
    <submittedName>
        <fullName evidence="4">2-phospho-L-lactate transferase</fullName>
        <ecNumber evidence="4">2.7.8.28</ecNumber>
    </submittedName>
</protein>
<dbReference type="Pfam" id="PF01933">
    <property type="entry name" value="CofD"/>
    <property type="match status" value="1"/>
</dbReference>
<evidence type="ECO:0000256" key="2">
    <source>
        <dbReference type="ARBA" id="ARBA00022842"/>
    </source>
</evidence>
<dbReference type="PANTHER" id="PTHR43007:SF1">
    <property type="entry name" value="2-PHOSPHO-L-LACTATE TRANSFERASE"/>
    <property type="match status" value="1"/>
</dbReference>
<gene>
    <name evidence="4" type="primary">cofD</name>
    <name evidence="4" type="ORF">EDM22_04645</name>
</gene>
<dbReference type="RefSeq" id="WP_122935890.1">
    <property type="nucleotide sequence ID" value="NZ_JBHSNT010000060.1"/>
</dbReference>
<evidence type="ECO:0000256" key="3">
    <source>
        <dbReference type="SAM" id="MobiDB-lite"/>
    </source>
</evidence>
<dbReference type="InterPro" id="IPR038136">
    <property type="entry name" value="CofD-like_dom_sf"/>
</dbReference>
<feature type="region of interest" description="Disordered" evidence="3">
    <location>
        <begin position="26"/>
        <end position="62"/>
    </location>
</feature>
<proteinExistence type="inferred from homology"/>
<feature type="compositionally biased region" description="Low complexity" evidence="3">
    <location>
        <begin position="42"/>
        <end position="58"/>
    </location>
</feature>
<dbReference type="Gene3D" id="1.10.8.240">
    <property type="entry name" value="CofD-like domain"/>
    <property type="match status" value="1"/>
</dbReference>
<dbReference type="NCBIfam" id="TIGR01819">
    <property type="entry name" value="F420_cofD"/>
    <property type="match status" value="1"/>
</dbReference>
<dbReference type="AlphaFoldDB" id="A0A3M8AJF5"/>
<dbReference type="InterPro" id="IPR002882">
    <property type="entry name" value="CofD"/>
</dbReference>
<sequence>MRITVLAGGVGGARFVRGVREECARRWPATGSGPTDGGSGGDTHTAGIASTGIGSTGTNGPATSADITVVVNTGDDLWLAGVRLMPDFDSLLYSLAGVNDTERGWGRAGESERVSAELREWGVGWPWFTLGDLDLGTHLARTSWLRDGLRPSDVAERLQRRWPLGVRLIPATDTEVDTWVQVDPADPAVDGRAELHFQEWWTRFRAGITARAFSQRNLADARPAPGVAEAIADADVVLFAPSNPVVSIGTILGVPGIREALATTRAPIVGVSPIIGGSVVRGMADACLHTIGVETDAAAVGLHYGSRRPAQGAAGGGLLDGWLVDETDAAALPSLEEAGLHATSVPLWMRDLDTSAALAGAAIDLAARIRDER</sequence>
<dbReference type="HAMAP" id="MF_01257">
    <property type="entry name" value="CofD"/>
    <property type="match status" value="1"/>
</dbReference>
<keyword evidence="1 4" id="KW-0808">Transferase</keyword>
<dbReference type="Gene3D" id="3.40.50.10680">
    <property type="entry name" value="CofD-like domains"/>
    <property type="match status" value="1"/>
</dbReference>
<evidence type="ECO:0000313" key="4">
    <source>
        <dbReference type="EMBL" id="RNB51321.1"/>
    </source>
</evidence>
<accession>A0A3M8AJF5</accession>
<evidence type="ECO:0000256" key="1">
    <source>
        <dbReference type="ARBA" id="ARBA00022679"/>
    </source>
</evidence>
<dbReference type="GO" id="GO:0043743">
    <property type="term" value="F:LPPG:FO 2-phospho-L-lactate transferase activity"/>
    <property type="evidence" value="ECO:0007669"/>
    <property type="project" value="UniProtKB-EC"/>
</dbReference>
<dbReference type="Proteomes" id="UP000275048">
    <property type="component" value="Unassembled WGS sequence"/>
</dbReference>
<dbReference type="InterPro" id="IPR010115">
    <property type="entry name" value="FbiA/CofD"/>
</dbReference>
<dbReference type="EC" id="2.7.8.28" evidence="4"/>
<dbReference type="GO" id="GO:0000287">
    <property type="term" value="F:magnesium ion binding"/>
    <property type="evidence" value="ECO:0007669"/>
    <property type="project" value="InterPro"/>
</dbReference>
<dbReference type="PANTHER" id="PTHR43007">
    <property type="entry name" value="2-PHOSPHO-L-LACTATE TRANSFERASE"/>
    <property type="match status" value="1"/>
</dbReference>
<evidence type="ECO:0000313" key="5">
    <source>
        <dbReference type="Proteomes" id="UP000275048"/>
    </source>
</evidence>
<keyword evidence="5" id="KW-1185">Reference proteome</keyword>
<dbReference type="EMBL" id="RHHB01000004">
    <property type="protein sequence ID" value="RNB51321.1"/>
    <property type="molecule type" value="Genomic_DNA"/>
</dbReference>
<comment type="caution">
    <text evidence="4">The sequence shown here is derived from an EMBL/GenBank/DDBJ whole genome shotgun (WGS) entry which is preliminary data.</text>
</comment>
<name>A0A3M8AJF5_9MICO</name>
<dbReference type="SUPFAM" id="SSF142338">
    <property type="entry name" value="CofD-like"/>
    <property type="match status" value="1"/>
</dbReference>
<dbReference type="OrthoDB" id="7466225at2"/>
<reference evidence="4 5" key="1">
    <citation type="submission" date="2018-10" db="EMBL/GenBank/DDBJ databases">
        <title>Isolation, diversity and antibacterial activity of antinobacteria from the wheat rhizosphere soil.</title>
        <authorList>
            <person name="Sun T."/>
        </authorList>
    </citation>
    <scope>NUCLEOTIDE SEQUENCE [LARGE SCALE GENOMIC DNA]</scope>
    <source>
        <strain evidence="4 5">SJ-23</strain>
    </source>
</reference>
<keyword evidence="2" id="KW-0460">Magnesium</keyword>